<dbReference type="EMBL" id="BGZK01003296">
    <property type="protein sequence ID" value="GBO99695.1"/>
    <property type="molecule type" value="Genomic_DNA"/>
</dbReference>
<proteinExistence type="predicted"/>
<gene>
    <name evidence="1" type="ORF">EVAR_69475_1</name>
</gene>
<evidence type="ECO:0000313" key="1">
    <source>
        <dbReference type="EMBL" id="GBO99695.1"/>
    </source>
</evidence>
<sequence>MRRAPGPPSAPAHAGLSLSVHCAATNHVNQVNGFNLQVDRLARGPRKESLCRTVLLAQRKEERDSPIDSCLGRHAMPAVKLIDA</sequence>
<comment type="caution">
    <text evidence="1">The sequence shown here is derived from an EMBL/GenBank/DDBJ whole genome shotgun (WGS) entry which is preliminary data.</text>
</comment>
<evidence type="ECO:0000313" key="2">
    <source>
        <dbReference type="Proteomes" id="UP000299102"/>
    </source>
</evidence>
<dbReference type="Proteomes" id="UP000299102">
    <property type="component" value="Unassembled WGS sequence"/>
</dbReference>
<organism evidence="1 2">
    <name type="scientific">Eumeta variegata</name>
    <name type="common">Bagworm moth</name>
    <name type="synonym">Eumeta japonica</name>
    <dbReference type="NCBI Taxonomy" id="151549"/>
    <lineage>
        <taxon>Eukaryota</taxon>
        <taxon>Metazoa</taxon>
        <taxon>Ecdysozoa</taxon>
        <taxon>Arthropoda</taxon>
        <taxon>Hexapoda</taxon>
        <taxon>Insecta</taxon>
        <taxon>Pterygota</taxon>
        <taxon>Neoptera</taxon>
        <taxon>Endopterygota</taxon>
        <taxon>Lepidoptera</taxon>
        <taxon>Glossata</taxon>
        <taxon>Ditrysia</taxon>
        <taxon>Tineoidea</taxon>
        <taxon>Psychidae</taxon>
        <taxon>Oiketicinae</taxon>
        <taxon>Eumeta</taxon>
    </lineage>
</organism>
<reference evidence="1 2" key="1">
    <citation type="journal article" date="2019" name="Commun. Biol.">
        <title>The bagworm genome reveals a unique fibroin gene that provides high tensile strength.</title>
        <authorList>
            <person name="Kono N."/>
            <person name="Nakamura H."/>
            <person name="Ohtoshi R."/>
            <person name="Tomita M."/>
            <person name="Numata K."/>
            <person name="Arakawa K."/>
        </authorList>
    </citation>
    <scope>NUCLEOTIDE SEQUENCE [LARGE SCALE GENOMIC DNA]</scope>
</reference>
<dbReference type="AlphaFoldDB" id="A0A4C1SCX4"/>
<name>A0A4C1SCX4_EUMVA</name>
<protein>
    <submittedName>
        <fullName evidence="1">Uncharacterized protein</fullName>
    </submittedName>
</protein>
<keyword evidence="2" id="KW-1185">Reference proteome</keyword>
<accession>A0A4C1SCX4</accession>